<organism evidence="1 2">
    <name type="scientific">Solanum commersonii</name>
    <name type="common">Commerson's wild potato</name>
    <name type="synonym">Commerson's nightshade</name>
    <dbReference type="NCBI Taxonomy" id="4109"/>
    <lineage>
        <taxon>Eukaryota</taxon>
        <taxon>Viridiplantae</taxon>
        <taxon>Streptophyta</taxon>
        <taxon>Embryophyta</taxon>
        <taxon>Tracheophyta</taxon>
        <taxon>Spermatophyta</taxon>
        <taxon>Magnoliopsida</taxon>
        <taxon>eudicotyledons</taxon>
        <taxon>Gunneridae</taxon>
        <taxon>Pentapetalae</taxon>
        <taxon>asterids</taxon>
        <taxon>lamiids</taxon>
        <taxon>Solanales</taxon>
        <taxon>Solanaceae</taxon>
        <taxon>Solanoideae</taxon>
        <taxon>Solaneae</taxon>
        <taxon>Solanum</taxon>
    </lineage>
</organism>
<accession>A0A9J5W387</accession>
<evidence type="ECO:0000313" key="1">
    <source>
        <dbReference type="EMBL" id="KAG5569776.1"/>
    </source>
</evidence>
<name>A0A9J5W387_SOLCO</name>
<dbReference type="AlphaFoldDB" id="A0A9J5W387"/>
<dbReference type="PANTHER" id="PTHR33116">
    <property type="entry name" value="REVERSE TRANSCRIPTASE ZINC-BINDING DOMAIN-CONTAINING PROTEIN-RELATED-RELATED"/>
    <property type="match status" value="1"/>
</dbReference>
<dbReference type="EMBL" id="JACXVP010000012">
    <property type="protein sequence ID" value="KAG5569776.1"/>
    <property type="molecule type" value="Genomic_DNA"/>
</dbReference>
<gene>
    <name evidence="1" type="ORF">H5410_059542</name>
</gene>
<keyword evidence="2" id="KW-1185">Reference proteome</keyword>
<sequence>MNGQSAFVPGRGIIYWSEIFLIPKKVIQMIELVCRKFLWTGSLYGFKKALVAWEKLCHPKVAGGINLLDLHRWNQATLCKLLWNSGHQKMKLSPLKVCISGNFCRHQKSGHQNMKLSPLKVCISGNFCRHQKITLSPPKD</sequence>
<dbReference type="OrthoDB" id="1305745at2759"/>
<dbReference type="PANTHER" id="PTHR33116:SF66">
    <property type="entry name" value="REVERSE TRANSCRIPTASE ZINC-BINDING DOMAIN-CONTAINING PROTEIN"/>
    <property type="match status" value="1"/>
</dbReference>
<evidence type="ECO:0000313" key="2">
    <source>
        <dbReference type="Proteomes" id="UP000824120"/>
    </source>
</evidence>
<proteinExistence type="predicted"/>
<protein>
    <submittedName>
        <fullName evidence="1">Uncharacterized protein</fullName>
    </submittedName>
</protein>
<reference evidence="1 2" key="1">
    <citation type="submission" date="2020-09" db="EMBL/GenBank/DDBJ databases">
        <title>De no assembly of potato wild relative species, Solanum commersonii.</title>
        <authorList>
            <person name="Cho K."/>
        </authorList>
    </citation>
    <scope>NUCLEOTIDE SEQUENCE [LARGE SCALE GENOMIC DNA]</scope>
    <source>
        <strain evidence="1">LZ3.2</strain>
        <tissue evidence="1">Leaf</tissue>
    </source>
</reference>
<comment type="caution">
    <text evidence="1">The sequence shown here is derived from an EMBL/GenBank/DDBJ whole genome shotgun (WGS) entry which is preliminary data.</text>
</comment>
<dbReference type="Proteomes" id="UP000824120">
    <property type="component" value="Chromosome 12"/>
</dbReference>